<sequence>MPPRFPPSPPKSKRVHFANPLTETQPASMPFRSYDVEWVPNCHRDYPYACAHPHPTARGLFRTQPPMTAPVYRGMQSPGMPPPLTHHPSVPGPTPRPTRPTPASRPPGPSPRLSNRTCQPSDRTTGAPDPISKHASTSASTRAPSTASSSSTSKARTALLEADLAFLTAQSRRKGCNDEERRSFERIIGRLRSS</sequence>
<evidence type="ECO:0000313" key="3">
    <source>
        <dbReference type="Proteomes" id="UP000308768"/>
    </source>
</evidence>
<evidence type="ECO:0000313" key="2">
    <source>
        <dbReference type="EMBL" id="TKA66832.1"/>
    </source>
</evidence>
<organism evidence="2 3">
    <name type="scientific">Cryomyces minteri</name>
    <dbReference type="NCBI Taxonomy" id="331657"/>
    <lineage>
        <taxon>Eukaryota</taxon>
        <taxon>Fungi</taxon>
        <taxon>Dikarya</taxon>
        <taxon>Ascomycota</taxon>
        <taxon>Pezizomycotina</taxon>
        <taxon>Dothideomycetes</taxon>
        <taxon>Dothideomycetes incertae sedis</taxon>
        <taxon>Cryomyces</taxon>
    </lineage>
</organism>
<dbReference type="AlphaFoldDB" id="A0A4U0WTB9"/>
<feature type="compositionally biased region" description="Pro residues" evidence="1">
    <location>
        <begin position="1"/>
        <end position="10"/>
    </location>
</feature>
<dbReference type="Proteomes" id="UP000308768">
    <property type="component" value="Unassembled WGS sequence"/>
</dbReference>
<comment type="caution">
    <text evidence="2">The sequence shown here is derived from an EMBL/GenBank/DDBJ whole genome shotgun (WGS) entry which is preliminary data.</text>
</comment>
<name>A0A4U0WTB9_9PEZI</name>
<dbReference type="EMBL" id="NAJN01000978">
    <property type="protein sequence ID" value="TKA66832.1"/>
    <property type="molecule type" value="Genomic_DNA"/>
</dbReference>
<proteinExistence type="predicted"/>
<reference evidence="2 3" key="1">
    <citation type="submission" date="2017-03" db="EMBL/GenBank/DDBJ databases">
        <title>Genomes of endolithic fungi from Antarctica.</title>
        <authorList>
            <person name="Coleine C."/>
            <person name="Masonjones S."/>
            <person name="Stajich J.E."/>
        </authorList>
    </citation>
    <scope>NUCLEOTIDE SEQUENCE [LARGE SCALE GENOMIC DNA]</scope>
    <source>
        <strain evidence="2 3">CCFEE 5187</strain>
    </source>
</reference>
<feature type="compositionally biased region" description="Polar residues" evidence="1">
    <location>
        <begin position="113"/>
        <end position="124"/>
    </location>
</feature>
<keyword evidence="3" id="KW-1185">Reference proteome</keyword>
<feature type="compositionally biased region" description="Low complexity" evidence="1">
    <location>
        <begin position="135"/>
        <end position="155"/>
    </location>
</feature>
<accession>A0A4U0WTB9</accession>
<evidence type="ECO:0000256" key="1">
    <source>
        <dbReference type="SAM" id="MobiDB-lite"/>
    </source>
</evidence>
<feature type="region of interest" description="Disordered" evidence="1">
    <location>
        <begin position="61"/>
        <end position="155"/>
    </location>
</feature>
<feature type="compositionally biased region" description="Pro residues" evidence="1">
    <location>
        <begin position="79"/>
        <end position="110"/>
    </location>
</feature>
<protein>
    <submittedName>
        <fullName evidence="2">Uncharacterized protein</fullName>
    </submittedName>
</protein>
<feature type="region of interest" description="Disordered" evidence="1">
    <location>
        <begin position="1"/>
        <end position="30"/>
    </location>
</feature>
<gene>
    <name evidence="2" type="ORF">B0A49_07314</name>
</gene>